<dbReference type="RefSeq" id="WP_092268224.1">
    <property type="nucleotide sequence ID" value="NZ_FORT01000006.1"/>
</dbReference>
<reference evidence="2" key="1">
    <citation type="submission" date="2016-10" db="EMBL/GenBank/DDBJ databases">
        <authorList>
            <person name="Varghese N."/>
            <person name="Submissions S."/>
        </authorList>
    </citation>
    <scope>NUCLEOTIDE SEQUENCE [LARGE SCALE GENOMIC DNA]</scope>
    <source>
        <strain evidence="2">OK042</strain>
    </source>
</reference>
<dbReference type="AlphaFoldDB" id="A0A1I3UK67"/>
<accession>A0A1I3UK67</accession>
<evidence type="ECO:0000313" key="2">
    <source>
        <dbReference type="Proteomes" id="UP000198915"/>
    </source>
</evidence>
<evidence type="ECO:0000313" key="1">
    <source>
        <dbReference type="EMBL" id="SFJ83302.1"/>
    </source>
</evidence>
<keyword evidence="2" id="KW-1185">Reference proteome</keyword>
<dbReference type="Proteomes" id="UP000198915">
    <property type="component" value="Unassembled WGS sequence"/>
</dbReference>
<proteinExistence type="predicted"/>
<organism evidence="1 2">
    <name type="scientific">Brevibacillus centrosporus</name>
    <dbReference type="NCBI Taxonomy" id="54910"/>
    <lineage>
        <taxon>Bacteria</taxon>
        <taxon>Bacillati</taxon>
        <taxon>Bacillota</taxon>
        <taxon>Bacilli</taxon>
        <taxon>Bacillales</taxon>
        <taxon>Paenibacillaceae</taxon>
        <taxon>Brevibacillus</taxon>
    </lineage>
</organism>
<gene>
    <name evidence="1" type="ORF">SAMN05518846_1066</name>
</gene>
<sequence>MNQAYKQAIISLGMDPNMVETIVARRNAAVKQLNDFESMMISEFHLDPHYNNLTSLAKHIEDVTLHEINEEIFKWHPHRFFHSLEFRVLGLQDQLFTSCVDADDADMLEQLVTMKLRSSTIWKWIKVICPKKNPKLVWGDSLMALDEPISDMEILIDLPFMVDCGANAFENLREFERQLKVQMEQDHGLILEAVKGQVYQRIFSTAWFLNEIVPIQKFKEPLLPILSL</sequence>
<dbReference type="STRING" id="1884381.SAMN05518846_1066"/>
<dbReference type="EMBL" id="FORT01000006">
    <property type="protein sequence ID" value="SFJ83302.1"/>
    <property type="molecule type" value="Genomic_DNA"/>
</dbReference>
<name>A0A1I3UK67_9BACL</name>
<protein>
    <submittedName>
        <fullName evidence="1">Uncharacterized protein</fullName>
    </submittedName>
</protein>